<evidence type="ECO:0008006" key="3">
    <source>
        <dbReference type="Google" id="ProtNLM"/>
    </source>
</evidence>
<comment type="caution">
    <text evidence="1">The sequence shown here is derived from an EMBL/GenBank/DDBJ whole genome shotgun (WGS) entry which is preliminary data.</text>
</comment>
<dbReference type="EMBL" id="QNBD01000206">
    <property type="protein sequence ID" value="RKX69255.1"/>
    <property type="molecule type" value="Genomic_DNA"/>
</dbReference>
<dbReference type="Pfam" id="PF08734">
    <property type="entry name" value="GYD"/>
    <property type="match status" value="1"/>
</dbReference>
<dbReference type="InterPro" id="IPR014845">
    <property type="entry name" value="GYD/TTHA1554"/>
</dbReference>
<accession>A0A660SEP3</accession>
<reference evidence="1 2" key="1">
    <citation type="submission" date="2018-06" db="EMBL/GenBank/DDBJ databases">
        <title>Extensive metabolic versatility and redundancy in microbially diverse, dynamic hydrothermal sediments.</title>
        <authorList>
            <person name="Dombrowski N."/>
            <person name="Teske A."/>
            <person name="Baker B.J."/>
        </authorList>
    </citation>
    <scope>NUCLEOTIDE SEQUENCE [LARGE SCALE GENOMIC DNA]</scope>
    <source>
        <strain evidence="1">B10_G13</strain>
    </source>
</reference>
<protein>
    <recommendedName>
        <fullName evidence="3">GYD domain-containing protein</fullName>
    </recommendedName>
</protein>
<gene>
    <name evidence="1" type="ORF">DRP43_04610</name>
</gene>
<sequence>MKKKNFVVLMKMTEKGLNVGKDTPKWIRKAIEDFKKMEGATLNGFYKVMGDNDFLALIEVDDDETALAFVMLLSSTGYVRTTTLKAFTLDQLDEAIDKIS</sequence>
<dbReference type="Proteomes" id="UP000271125">
    <property type="component" value="Unassembled WGS sequence"/>
</dbReference>
<organism evidence="1 2">
    <name type="scientific">candidate division TA06 bacterium</name>
    <dbReference type="NCBI Taxonomy" id="2250710"/>
    <lineage>
        <taxon>Bacteria</taxon>
        <taxon>Bacteria division TA06</taxon>
    </lineage>
</organism>
<evidence type="ECO:0000313" key="1">
    <source>
        <dbReference type="EMBL" id="RKX69255.1"/>
    </source>
</evidence>
<dbReference type="AlphaFoldDB" id="A0A660SEP3"/>
<evidence type="ECO:0000313" key="2">
    <source>
        <dbReference type="Proteomes" id="UP000271125"/>
    </source>
</evidence>
<name>A0A660SEP3_UNCT6</name>
<proteinExistence type="predicted"/>